<dbReference type="AlphaFoldDB" id="A0A814THA0"/>
<protein>
    <submittedName>
        <fullName evidence="2">Uncharacterized protein</fullName>
    </submittedName>
</protein>
<feature type="transmembrane region" description="Helical" evidence="1">
    <location>
        <begin position="12"/>
        <end position="30"/>
    </location>
</feature>
<feature type="transmembrane region" description="Helical" evidence="1">
    <location>
        <begin position="51"/>
        <end position="69"/>
    </location>
</feature>
<accession>A0A814THA0</accession>
<proteinExistence type="predicted"/>
<dbReference type="EMBL" id="CAJNOV010004054">
    <property type="protein sequence ID" value="CAF1161450.1"/>
    <property type="molecule type" value="Genomic_DNA"/>
</dbReference>
<comment type="caution">
    <text evidence="2">The sequence shown here is derived from an EMBL/GenBank/DDBJ whole genome shotgun (WGS) entry which is preliminary data.</text>
</comment>
<dbReference type="OrthoDB" id="10026484at2759"/>
<evidence type="ECO:0000256" key="1">
    <source>
        <dbReference type="SAM" id="Phobius"/>
    </source>
</evidence>
<dbReference type="EMBL" id="CAJNOW010004949">
    <property type="protein sequence ID" value="CAF1435347.1"/>
    <property type="molecule type" value="Genomic_DNA"/>
</dbReference>
<dbReference type="EMBL" id="CAJOBJ010329264">
    <property type="protein sequence ID" value="CAF5180070.1"/>
    <property type="molecule type" value="Genomic_DNA"/>
</dbReference>
<name>A0A814THA0_9BILA</name>
<organism evidence="2 6">
    <name type="scientific">Rotaria magnacalcarata</name>
    <dbReference type="NCBI Taxonomy" id="392030"/>
    <lineage>
        <taxon>Eukaryota</taxon>
        <taxon>Metazoa</taxon>
        <taxon>Spiralia</taxon>
        <taxon>Gnathifera</taxon>
        <taxon>Rotifera</taxon>
        <taxon>Eurotatoria</taxon>
        <taxon>Bdelloidea</taxon>
        <taxon>Philodinida</taxon>
        <taxon>Philodinidae</taxon>
        <taxon>Rotaria</taxon>
    </lineage>
</organism>
<keyword evidence="1" id="KW-0472">Membrane</keyword>
<evidence type="ECO:0000313" key="3">
    <source>
        <dbReference type="EMBL" id="CAF1435347.1"/>
    </source>
</evidence>
<sequence>MGYDRQRSPFATRLILTCYCLFLLINVLLYSNEVYRRKKGKHNFECQFGTISLGFIGLFIFSISFYGLWFPKFFILFFVVLLLFLLLVASLITAILIIIKIEIINSNTFLSLKNSFYLIHNYIWLTKTSTVLLRIINLSISCLLNIFSILGIYHLCSCIEYTNQSSIYGNRISRTSQFIA</sequence>
<dbReference type="EMBL" id="CAJOBH010009774">
    <property type="protein sequence ID" value="CAF4148774.1"/>
    <property type="molecule type" value="Genomic_DNA"/>
</dbReference>
<feature type="transmembrane region" description="Helical" evidence="1">
    <location>
        <begin position="75"/>
        <end position="99"/>
    </location>
</feature>
<evidence type="ECO:0000313" key="5">
    <source>
        <dbReference type="EMBL" id="CAF5180070.1"/>
    </source>
</evidence>
<dbReference type="Proteomes" id="UP000681720">
    <property type="component" value="Unassembled WGS sequence"/>
</dbReference>
<keyword evidence="1" id="KW-0812">Transmembrane</keyword>
<gene>
    <name evidence="4" type="ORF">BYL167_LOCUS21421</name>
    <name evidence="2" type="ORF">CJN711_LOCUS10036</name>
    <name evidence="5" type="ORF">GIL414_LOCUS69023</name>
    <name evidence="3" type="ORF">KQP761_LOCUS11251</name>
</gene>
<keyword evidence="1" id="KW-1133">Transmembrane helix</keyword>
<feature type="transmembrane region" description="Helical" evidence="1">
    <location>
        <begin position="131"/>
        <end position="155"/>
    </location>
</feature>
<dbReference type="Proteomes" id="UP000663834">
    <property type="component" value="Unassembled WGS sequence"/>
</dbReference>
<reference evidence="2" key="1">
    <citation type="submission" date="2021-02" db="EMBL/GenBank/DDBJ databases">
        <authorList>
            <person name="Nowell W R."/>
        </authorList>
    </citation>
    <scope>NUCLEOTIDE SEQUENCE</scope>
</reference>
<dbReference type="Proteomes" id="UP000681967">
    <property type="component" value="Unassembled WGS sequence"/>
</dbReference>
<dbReference type="Proteomes" id="UP000663855">
    <property type="component" value="Unassembled WGS sequence"/>
</dbReference>
<evidence type="ECO:0000313" key="4">
    <source>
        <dbReference type="EMBL" id="CAF4148774.1"/>
    </source>
</evidence>
<evidence type="ECO:0000313" key="6">
    <source>
        <dbReference type="Proteomes" id="UP000663855"/>
    </source>
</evidence>
<evidence type="ECO:0000313" key="2">
    <source>
        <dbReference type="EMBL" id="CAF1161450.1"/>
    </source>
</evidence>